<keyword evidence="1" id="KW-0456">Lyase</keyword>
<accession>A0A2N1PUA5</accession>
<reference evidence="2 3" key="1">
    <citation type="journal article" date="2017" name="ISME J.">
        <title>Potential for microbial H2 and metal transformations associated with novel bacteria and archaea in deep terrestrial subsurface sediments.</title>
        <authorList>
            <person name="Hernsdorf A.W."/>
            <person name="Amano Y."/>
            <person name="Miyakawa K."/>
            <person name="Ise K."/>
            <person name="Suzuki Y."/>
            <person name="Anantharaman K."/>
            <person name="Probst A."/>
            <person name="Burstein D."/>
            <person name="Thomas B.C."/>
            <person name="Banfield J.F."/>
        </authorList>
    </citation>
    <scope>NUCLEOTIDE SEQUENCE [LARGE SCALE GENOMIC DNA]</scope>
    <source>
        <strain evidence="2">HGW-Wallbacteria-1</strain>
    </source>
</reference>
<dbReference type="EMBL" id="PGXC01000001">
    <property type="protein sequence ID" value="PKK91925.1"/>
    <property type="molecule type" value="Genomic_DNA"/>
</dbReference>
<protein>
    <submittedName>
        <fullName evidence="2">Beta-hydroxyacyl-ACP dehydratase</fullName>
    </submittedName>
</protein>
<dbReference type="AlphaFoldDB" id="A0A2N1PUA5"/>
<sequence>MVSPRVLAAIPHRPPFLFIDDILEISETNIRCVRTFTHDEPFYQGHYPGNPVTPGVILCETIFQAGAILISGLLDGNIAGIPVVTRVSDVKFSKMILPGDQVEVEAELTDRIATAFFLKGQIKVGGKTSVRLNFACTLVPGRGE</sequence>
<organism evidence="2 3">
    <name type="scientific">Candidatus Wallbacteria bacterium HGW-Wallbacteria-1</name>
    <dbReference type="NCBI Taxonomy" id="2013854"/>
    <lineage>
        <taxon>Bacteria</taxon>
        <taxon>Candidatus Walliibacteriota</taxon>
    </lineage>
</organism>
<dbReference type="InterPro" id="IPR013114">
    <property type="entry name" value="FabA_FabZ"/>
</dbReference>
<gene>
    <name evidence="2" type="ORF">CVV64_00420</name>
</gene>
<evidence type="ECO:0000313" key="2">
    <source>
        <dbReference type="EMBL" id="PKK91925.1"/>
    </source>
</evidence>
<evidence type="ECO:0000313" key="3">
    <source>
        <dbReference type="Proteomes" id="UP000233256"/>
    </source>
</evidence>
<dbReference type="CDD" id="cd01288">
    <property type="entry name" value="FabZ"/>
    <property type="match status" value="1"/>
</dbReference>
<dbReference type="PANTHER" id="PTHR30272">
    <property type="entry name" value="3-HYDROXYACYL-[ACYL-CARRIER-PROTEIN] DEHYDRATASE"/>
    <property type="match status" value="1"/>
</dbReference>
<proteinExistence type="predicted"/>
<name>A0A2N1PUA5_9BACT</name>
<dbReference type="Proteomes" id="UP000233256">
    <property type="component" value="Unassembled WGS sequence"/>
</dbReference>
<dbReference type="Gene3D" id="3.10.129.10">
    <property type="entry name" value="Hotdog Thioesterase"/>
    <property type="match status" value="1"/>
</dbReference>
<dbReference type="PANTHER" id="PTHR30272:SF1">
    <property type="entry name" value="3-HYDROXYACYL-[ACYL-CARRIER-PROTEIN] DEHYDRATASE"/>
    <property type="match status" value="1"/>
</dbReference>
<comment type="caution">
    <text evidence="2">The sequence shown here is derived from an EMBL/GenBank/DDBJ whole genome shotgun (WGS) entry which is preliminary data.</text>
</comment>
<dbReference type="GO" id="GO:0016829">
    <property type="term" value="F:lyase activity"/>
    <property type="evidence" value="ECO:0007669"/>
    <property type="project" value="UniProtKB-KW"/>
</dbReference>
<evidence type="ECO:0000256" key="1">
    <source>
        <dbReference type="ARBA" id="ARBA00023239"/>
    </source>
</evidence>
<dbReference type="SUPFAM" id="SSF54637">
    <property type="entry name" value="Thioesterase/thiol ester dehydrase-isomerase"/>
    <property type="match status" value="1"/>
</dbReference>
<dbReference type="InterPro" id="IPR029069">
    <property type="entry name" value="HotDog_dom_sf"/>
</dbReference>
<dbReference type="Pfam" id="PF07977">
    <property type="entry name" value="FabA"/>
    <property type="match status" value="1"/>
</dbReference>